<dbReference type="Gene3D" id="2.120.10.80">
    <property type="entry name" value="Kelch-type beta propeller"/>
    <property type="match status" value="2"/>
</dbReference>
<dbReference type="EMBL" id="HBGA01080468">
    <property type="protein sequence ID" value="CAD9018891.1"/>
    <property type="molecule type" value="Transcribed_RNA"/>
</dbReference>
<protein>
    <submittedName>
        <fullName evidence="1">Uncharacterized protein</fullName>
    </submittedName>
</protein>
<dbReference type="InterPro" id="IPR011043">
    <property type="entry name" value="Gal_Oxase/kelch_b-propeller"/>
</dbReference>
<dbReference type="AlphaFoldDB" id="A0A7S1IQ35"/>
<name>A0A7S1IQ35_9EUGL</name>
<accession>A0A7S1IQ35</accession>
<dbReference type="Pfam" id="PF24681">
    <property type="entry name" value="Kelch_KLHDC2_KLHL20_DRC7"/>
    <property type="match status" value="1"/>
</dbReference>
<dbReference type="SMART" id="SM00612">
    <property type="entry name" value="Kelch"/>
    <property type="match status" value="6"/>
</dbReference>
<dbReference type="SUPFAM" id="SSF50965">
    <property type="entry name" value="Galactose oxidase, central domain"/>
    <property type="match status" value="1"/>
</dbReference>
<sequence length="303" mass="32795">MHIVVAGGFTDSPYDGQINVTSSVETYNPSTRSWTLLPPMSVARAQAAAVIHQGCLVVVGGTGVGPDGTYQPLSSVEKFDFKTRTWQQCKPLGTPRRGCAAVVYWGQLLVIGGHDGTRPLDLVERYDPNLDSWLLLARLLQPRHGCSAAVVGSHLIVIGGEGQHQVLSTGEEYNPSTNSWRLTPDLPFPLMFASVVGLTGRLLVVGGQDANSDPLNSVLQYTPQRERKRWSSLPPMGTNRESCATVNAGWLTVIGGGDGKKPLRTVEEYNLVAQKWRPLPSMLMTRDGCVAVAVTFGMWLRGA</sequence>
<organism evidence="1">
    <name type="scientific">Eutreptiella gymnastica</name>
    <dbReference type="NCBI Taxonomy" id="73025"/>
    <lineage>
        <taxon>Eukaryota</taxon>
        <taxon>Discoba</taxon>
        <taxon>Euglenozoa</taxon>
        <taxon>Euglenida</taxon>
        <taxon>Spirocuta</taxon>
        <taxon>Euglenophyceae</taxon>
        <taxon>Eutreptiales</taxon>
        <taxon>Eutreptiaceae</taxon>
        <taxon>Eutreptiella</taxon>
    </lineage>
</organism>
<dbReference type="InterPro" id="IPR015915">
    <property type="entry name" value="Kelch-typ_b-propeller"/>
</dbReference>
<reference evidence="1" key="1">
    <citation type="submission" date="2021-01" db="EMBL/GenBank/DDBJ databases">
        <authorList>
            <person name="Corre E."/>
            <person name="Pelletier E."/>
            <person name="Niang G."/>
            <person name="Scheremetjew M."/>
            <person name="Finn R."/>
            <person name="Kale V."/>
            <person name="Holt S."/>
            <person name="Cochrane G."/>
            <person name="Meng A."/>
            <person name="Brown T."/>
            <person name="Cohen L."/>
        </authorList>
    </citation>
    <scope>NUCLEOTIDE SEQUENCE</scope>
    <source>
        <strain evidence="1">NIES-381</strain>
    </source>
</reference>
<evidence type="ECO:0000313" key="1">
    <source>
        <dbReference type="EMBL" id="CAD9018891.1"/>
    </source>
</evidence>
<proteinExistence type="predicted"/>
<dbReference type="Pfam" id="PF01344">
    <property type="entry name" value="Kelch_1"/>
    <property type="match status" value="2"/>
</dbReference>
<dbReference type="InterPro" id="IPR006652">
    <property type="entry name" value="Kelch_1"/>
</dbReference>
<dbReference type="PANTHER" id="PTHR45632:SF26">
    <property type="entry name" value="BTB DOMAIN-CONTAINING PROTEIN"/>
    <property type="match status" value="1"/>
</dbReference>
<dbReference type="PANTHER" id="PTHR45632">
    <property type="entry name" value="LD33804P"/>
    <property type="match status" value="1"/>
</dbReference>
<gene>
    <name evidence="1" type="ORF">EGYM00392_LOCUS30004</name>
</gene>